<evidence type="ECO:0008006" key="4">
    <source>
        <dbReference type="Google" id="ProtNLM"/>
    </source>
</evidence>
<dbReference type="InterPro" id="IPR007822">
    <property type="entry name" value="LANC-like"/>
</dbReference>
<dbReference type="EMBL" id="VORB01000001">
    <property type="protein sequence ID" value="TXC85230.1"/>
    <property type="molecule type" value="Genomic_DNA"/>
</dbReference>
<dbReference type="Proteomes" id="UP000321168">
    <property type="component" value="Unassembled WGS sequence"/>
</dbReference>
<dbReference type="AlphaFoldDB" id="A0A5C6VJS6"/>
<name>A0A5C6VJS6_9FLAO</name>
<dbReference type="PANTHER" id="PTHR12736">
    <property type="entry name" value="LANC-LIKE PROTEIN"/>
    <property type="match status" value="1"/>
</dbReference>
<evidence type="ECO:0000313" key="2">
    <source>
        <dbReference type="EMBL" id="TXC85230.1"/>
    </source>
</evidence>
<dbReference type="SMART" id="SM01260">
    <property type="entry name" value="LANC_like"/>
    <property type="match status" value="1"/>
</dbReference>
<dbReference type="Gene3D" id="1.50.10.10">
    <property type="match status" value="1"/>
</dbReference>
<keyword evidence="3" id="KW-1185">Reference proteome</keyword>
<dbReference type="PANTHER" id="PTHR12736:SF7">
    <property type="entry name" value="LANC-LIKE PROTEIN 3"/>
    <property type="match status" value="1"/>
</dbReference>
<dbReference type="InterPro" id="IPR012341">
    <property type="entry name" value="6hp_glycosidase-like_sf"/>
</dbReference>
<dbReference type="Pfam" id="PF05147">
    <property type="entry name" value="LANC_like"/>
    <property type="match status" value="1"/>
</dbReference>
<accession>A0A5C6VJS6</accession>
<dbReference type="PRINTS" id="PR01950">
    <property type="entry name" value="LANCSUPER"/>
</dbReference>
<dbReference type="OrthoDB" id="9148343at2"/>
<dbReference type="GO" id="GO:0005975">
    <property type="term" value="P:carbohydrate metabolic process"/>
    <property type="evidence" value="ECO:0007669"/>
    <property type="project" value="InterPro"/>
</dbReference>
<feature type="binding site" evidence="1">
    <location>
        <position position="334"/>
    </location>
    <ligand>
        <name>Zn(2+)</name>
        <dbReference type="ChEBI" id="CHEBI:29105"/>
    </ligand>
</feature>
<dbReference type="SUPFAM" id="SSF158745">
    <property type="entry name" value="LanC-like"/>
    <property type="match status" value="1"/>
</dbReference>
<organism evidence="2 3">
    <name type="scientific">Luteibaculum oceani</name>
    <dbReference type="NCBI Taxonomy" id="1294296"/>
    <lineage>
        <taxon>Bacteria</taxon>
        <taxon>Pseudomonadati</taxon>
        <taxon>Bacteroidota</taxon>
        <taxon>Flavobacteriia</taxon>
        <taxon>Flavobacteriales</taxon>
        <taxon>Luteibaculaceae</taxon>
        <taxon>Luteibaculum</taxon>
    </lineage>
</organism>
<comment type="caution">
    <text evidence="2">The sequence shown here is derived from an EMBL/GenBank/DDBJ whole genome shotgun (WGS) entry which is preliminary data.</text>
</comment>
<protein>
    <recommendedName>
        <fullName evidence="4">Lanthionine synthetase C family protein</fullName>
    </recommendedName>
</protein>
<gene>
    <name evidence="2" type="ORF">FRX97_00995</name>
</gene>
<evidence type="ECO:0000313" key="3">
    <source>
        <dbReference type="Proteomes" id="UP000321168"/>
    </source>
</evidence>
<keyword evidence="1" id="KW-0862">Zinc</keyword>
<feature type="binding site" evidence="1">
    <location>
        <position position="284"/>
    </location>
    <ligand>
        <name>Zn(2+)</name>
        <dbReference type="ChEBI" id="CHEBI:29105"/>
    </ligand>
</feature>
<dbReference type="RefSeq" id="WP_147012462.1">
    <property type="nucleotide sequence ID" value="NZ_VORB01000001.1"/>
</dbReference>
<evidence type="ECO:0000256" key="1">
    <source>
        <dbReference type="PIRSR" id="PIRSR607822-1"/>
    </source>
</evidence>
<proteinExistence type="predicted"/>
<reference evidence="2 3" key="1">
    <citation type="submission" date="2019-08" db="EMBL/GenBank/DDBJ databases">
        <title>Genome of Luteibaculum oceani JCM 18817.</title>
        <authorList>
            <person name="Bowman J.P."/>
        </authorList>
    </citation>
    <scope>NUCLEOTIDE SEQUENCE [LARGE SCALE GENOMIC DNA]</scope>
    <source>
        <strain evidence="2 3">JCM 18817</strain>
    </source>
</reference>
<keyword evidence="1" id="KW-0479">Metal-binding</keyword>
<feature type="binding site" evidence="1">
    <location>
        <position position="335"/>
    </location>
    <ligand>
        <name>Zn(2+)</name>
        <dbReference type="ChEBI" id="CHEBI:29105"/>
    </ligand>
</feature>
<dbReference type="GO" id="GO:0005886">
    <property type="term" value="C:plasma membrane"/>
    <property type="evidence" value="ECO:0007669"/>
    <property type="project" value="TreeGrafter"/>
</dbReference>
<dbReference type="GO" id="GO:0031179">
    <property type="term" value="P:peptide modification"/>
    <property type="evidence" value="ECO:0007669"/>
    <property type="project" value="InterPro"/>
</dbReference>
<dbReference type="GO" id="GO:0046872">
    <property type="term" value="F:metal ion binding"/>
    <property type="evidence" value="ECO:0007669"/>
    <property type="project" value="UniProtKB-KW"/>
</dbReference>
<sequence>MLKETCDSIAQKLKELAVPTSNGFYWKTLQSGPEGKTEPGYNESIYHGVSGIAYFLFEYAKVTGQKQYGTLAADAMKALVKHLVGSDDHFSPAFYTGRVGTLYTLLKGRENGFLNQADDLVDELLPSLEKLSPDSLVVDDLINGNCGIVLGLLKCYEIYPNSKFIELTERILPQLFNKAYFSKKGIYWDRSRDIINGLCGLSHGAAGFAFVFSELFRVTKNPVYQKMALAAMEYERQHFVSDWQNWQDLRKSYMLPRDVERNIGKLKEGDTQFFTLGADMNAWCHGAAGIGLQRIYNYSLISDYPYLKEEIDAALNKTIETDVKPSEREMQILCHGGAGNAMIFIAQYQQSGEPKYRELAVSVLESEIKEAKQRGNFRCGYGVPATVTDQSLFMGETGIAWAILRTQYPDQIEDILCPVLKNETMLNSNLIREFSASQAFNLMLEKYKLDAAPKLQEAYTFNLEYLERNLEANDYQKVAFDACQESFALNHAHMLLQNKEPIDSIEGISIKLPSYVRFYVKDEEGKLQVSEGQGIRFMDLPDLAAAILDNLAHDGYQLPATVFGKIFEEYEIEGGEAKEVEIALEGQLKEMINAGMVSYKSN</sequence>